<evidence type="ECO:0008006" key="3">
    <source>
        <dbReference type="Google" id="ProtNLM"/>
    </source>
</evidence>
<accession>A0A0X3VR25</accession>
<dbReference type="EMBL" id="LLZJ01000389">
    <property type="protein sequence ID" value="KUL47213.1"/>
    <property type="molecule type" value="Genomic_DNA"/>
</dbReference>
<dbReference type="Gene3D" id="3.40.50.150">
    <property type="entry name" value="Vaccinia Virus protein VP39"/>
    <property type="match status" value="1"/>
</dbReference>
<dbReference type="GeneID" id="97429837"/>
<sequence length="290" mass="31013">MAVLTEPMLEHMVDIGVAATGDETVQLPGIRLVDHLGSILFVAASQNNGYGYYGRDSIGLGRQLLGAGGRCLDLCCSTGCQTAVLAATAESVVSVEIDASLAPLFELNMCLNGVRSRVEPRWSDVREVEFDEPFDVVAVNAPMMPTFGVFDLPWLVDGGVDGAGLLKGILGRVPLAANGRLMATSMIPGNAAELQIDWLRGLAADRGWSVTVMPTDHEPLNADSAFVKASMVRLLGAPTDTAEVPDELLDAWAKAAIDRLYFSLIHITADCDDSTFRIVSTELQGERYSL</sequence>
<dbReference type="OrthoDB" id="9800643at2"/>
<comment type="caution">
    <text evidence="1">The sequence shown here is derived from an EMBL/GenBank/DDBJ whole genome shotgun (WGS) entry which is preliminary data.</text>
</comment>
<dbReference type="Proteomes" id="UP000053413">
    <property type="component" value="Unassembled WGS sequence"/>
</dbReference>
<dbReference type="AlphaFoldDB" id="A0A0X3VR25"/>
<dbReference type="InterPro" id="IPR029063">
    <property type="entry name" value="SAM-dependent_MTases_sf"/>
</dbReference>
<evidence type="ECO:0000313" key="2">
    <source>
        <dbReference type="Proteomes" id="UP000053413"/>
    </source>
</evidence>
<gene>
    <name evidence="1" type="ORF">ADL28_33485</name>
</gene>
<reference evidence="2" key="1">
    <citation type="submission" date="2015-10" db="EMBL/GenBank/DDBJ databases">
        <authorList>
            <person name="Ju K.-S."/>
            <person name="Doroghazi J.R."/>
            <person name="Metcalf W.W."/>
        </authorList>
    </citation>
    <scope>NUCLEOTIDE SEQUENCE [LARGE SCALE GENOMIC DNA]</scope>
    <source>
        <strain evidence="2">NRRL F-8817</strain>
    </source>
</reference>
<proteinExistence type="predicted"/>
<evidence type="ECO:0000313" key="1">
    <source>
        <dbReference type="EMBL" id="KUL47213.1"/>
    </source>
</evidence>
<protein>
    <recommendedName>
        <fullName evidence="3">Methyltransferase small domain-containing protein</fullName>
    </recommendedName>
</protein>
<name>A0A0X3VR25_STRVO</name>
<organism evidence="1 2">
    <name type="scientific">Streptomyces violaceusniger</name>
    <dbReference type="NCBI Taxonomy" id="68280"/>
    <lineage>
        <taxon>Bacteria</taxon>
        <taxon>Bacillati</taxon>
        <taxon>Actinomycetota</taxon>
        <taxon>Actinomycetes</taxon>
        <taxon>Kitasatosporales</taxon>
        <taxon>Streptomycetaceae</taxon>
        <taxon>Streptomyces</taxon>
        <taxon>Streptomyces violaceusniger group</taxon>
    </lineage>
</organism>
<dbReference type="CDD" id="cd02440">
    <property type="entry name" value="AdoMet_MTases"/>
    <property type="match status" value="1"/>
</dbReference>
<dbReference type="SUPFAM" id="SSF53335">
    <property type="entry name" value="S-adenosyl-L-methionine-dependent methyltransferases"/>
    <property type="match status" value="1"/>
</dbReference>
<dbReference type="RefSeq" id="WP_059147541.1">
    <property type="nucleotide sequence ID" value="NZ_LLZJ01000389.1"/>
</dbReference>